<evidence type="ECO:0000313" key="8">
    <source>
        <dbReference type="EMBL" id="REG25730.1"/>
    </source>
</evidence>
<name>A0A3E0B186_9STAP</name>
<evidence type="ECO:0000313" key="9">
    <source>
        <dbReference type="Proteomes" id="UP000257076"/>
    </source>
</evidence>
<organism evidence="8 9">
    <name type="scientific">Jeotgalicoccus halotolerans</name>
    <dbReference type="NCBI Taxonomy" id="157227"/>
    <lineage>
        <taxon>Bacteria</taxon>
        <taxon>Bacillati</taxon>
        <taxon>Bacillota</taxon>
        <taxon>Bacilli</taxon>
        <taxon>Bacillales</taxon>
        <taxon>Staphylococcaceae</taxon>
        <taxon>Jeotgalicoccus</taxon>
    </lineage>
</organism>
<keyword evidence="4 5" id="KW-0472">Membrane</keyword>
<evidence type="ECO:0000256" key="3">
    <source>
        <dbReference type="ARBA" id="ARBA00022989"/>
    </source>
</evidence>
<dbReference type="GO" id="GO:0005886">
    <property type="term" value="C:plasma membrane"/>
    <property type="evidence" value="ECO:0007669"/>
    <property type="project" value="TreeGrafter"/>
</dbReference>
<accession>A0A3E0B186</accession>
<dbReference type="PANTHER" id="PTHR33507">
    <property type="entry name" value="INNER MEMBRANE PROTEIN YBBJ"/>
    <property type="match status" value="1"/>
</dbReference>
<feature type="domain" description="NfeD integral membrane" evidence="7">
    <location>
        <begin position="24"/>
        <end position="137"/>
    </location>
</feature>
<dbReference type="PANTHER" id="PTHR33507:SF3">
    <property type="entry name" value="INNER MEMBRANE PROTEIN YBBJ"/>
    <property type="match status" value="1"/>
</dbReference>
<protein>
    <submittedName>
        <fullName evidence="8">Uncharacterized protein</fullName>
    </submittedName>
</protein>
<dbReference type="AlphaFoldDB" id="A0A3E0B186"/>
<dbReference type="Proteomes" id="UP000257076">
    <property type="component" value="Unassembled WGS sequence"/>
</dbReference>
<gene>
    <name evidence="8" type="ORF">DFR63_0774</name>
</gene>
<reference evidence="8 9" key="1">
    <citation type="submission" date="2018-08" db="EMBL/GenBank/DDBJ databases">
        <title>Genomic Encyclopedia of Type Strains, Phase IV (KMG-IV): sequencing the most valuable type-strain genomes for metagenomic binning, comparative biology and taxonomic classification.</title>
        <authorList>
            <person name="Goeker M."/>
        </authorList>
    </citation>
    <scope>NUCLEOTIDE SEQUENCE [LARGE SCALE GENOMIC DNA]</scope>
    <source>
        <strain evidence="8 9">DSM 17274</strain>
    </source>
</reference>
<dbReference type="InterPro" id="IPR056739">
    <property type="entry name" value="NfeD_membrane"/>
</dbReference>
<dbReference type="Pfam" id="PF01957">
    <property type="entry name" value="NfeD"/>
    <property type="match status" value="1"/>
</dbReference>
<dbReference type="InterPro" id="IPR052165">
    <property type="entry name" value="Membrane_assoc_protease"/>
</dbReference>
<evidence type="ECO:0000256" key="5">
    <source>
        <dbReference type="SAM" id="Phobius"/>
    </source>
</evidence>
<dbReference type="OrthoDB" id="9806253at2"/>
<dbReference type="InterPro" id="IPR012340">
    <property type="entry name" value="NA-bd_OB-fold"/>
</dbReference>
<sequence length="227" mass="25076">MGGSYLYIIKDSIQFYIDVVTSPVVAFLLLSIFFLGVVYQLFSQRVNIIGILAVLSIFIFFSGHLLTGGGNMLTLILILLSGFLILIEFFVIGTLLGLIGIIVFGVSILTVSGNAVLYSIFLAVILIMVIIEWVIFVKHKKRKISFLNRLILNDATDKESGYTSFDDRSHLVGKMAVTHTVLRPSGTIRLGDERIDAVAEGSYIPSDVKVKIIFVEGTRIVVRPTED</sequence>
<feature type="transmembrane region" description="Helical" evidence="5">
    <location>
        <begin position="116"/>
        <end position="137"/>
    </location>
</feature>
<dbReference type="EMBL" id="QUMW01000009">
    <property type="protein sequence ID" value="REG25730.1"/>
    <property type="molecule type" value="Genomic_DNA"/>
</dbReference>
<feature type="transmembrane region" description="Helical" evidence="5">
    <location>
        <begin position="73"/>
        <end position="104"/>
    </location>
</feature>
<evidence type="ECO:0000256" key="4">
    <source>
        <dbReference type="ARBA" id="ARBA00023136"/>
    </source>
</evidence>
<feature type="domain" description="NfeD-like C-terminal" evidence="6">
    <location>
        <begin position="170"/>
        <end position="224"/>
    </location>
</feature>
<dbReference type="Gene3D" id="2.40.50.140">
    <property type="entry name" value="Nucleic acid-binding proteins"/>
    <property type="match status" value="1"/>
</dbReference>
<keyword evidence="3 5" id="KW-1133">Transmembrane helix</keyword>
<dbReference type="InterPro" id="IPR002810">
    <property type="entry name" value="NfeD-like_C"/>
</dbReference>
<keyword evidence="9" id="KW-1185">Reference proteome</keyword>
<feature type="transmembrane region" description="Helical" evidence="5">
    <location>
        <begin position="48"/>
        <end position="66"/>
    </location>
</feature>
<evidence type="ECO:0000259" key="6">
    <source>
        <dbReference type="Pfam" id="PF01957"/>
    </source>
</evidence>
<evidence type="ECO:0000259" key="7">
    <source>
        <dbReference type="Pfam" id="PF24961"/>
    </source>
</evidence>
<keyword evidence="2 5" id="KW-0812">Transmembrane</keyword>
<evidence type="ECO:0000256" key="2">
    <source>
        <dbReference type="ARBA" id="ARBA00022692"/>
    </source>
</evidence>
<dbReference type="Pfam" id="PF24961">
    <property type="entry name" value="NfeD_membrane"/>
    <property type="match status" value="1"/>
</dbReference>
<comment type="caution">
    <text evidence="8">The sequence shown here is derived from an EMBL/GenBank/DDBJ whole genome shotgun (WGS) entry which is preliminary data.</text>
</comment>
<proteinExistence type="predicted"/>
<evidence type="ECO:0000256" key="1">
    <source>
        <dbReference type="ARBA" id="ARBA00004141"/>
    </source>
</evidence>
<dbReference type="RefSeq" id="WP_115884408.1">
    <property type="nucleotide sequence ID" value="NZ_CBCSHX010000001.1"/>
</dbReference>
<feature type="transmembrane region" description="Helical" evidence="5">
    <location>
        <begin position="15"/>
        <end position="42"/>
    </location>
</feature>
<comment type="subcellular location">
    <subcellularLocation>
        <location evidence="1">Membrane</location>
        <topology evidence="1">Multi-pass membrane protein</topology>
    </subcellularLocation>
</comment>